<organism evidence="2 3">
    <name type="scientific">Cenarchaeum symbiosum (strain A)</name>
    <dbReference type="NCBI Taxonomy" id="414004"/>
    <lineage>
        <taxon>Archaea</taxon>
        <taxon>Nitrososphaerota</taxon>
        <taxon>Candidatus Cenarchaeales</taxon>
        <taxon>Candidatus Cenarchaeaceae</taxon>
        <taxon>Candidatus Cenarchaeum</taxon>
    </lineage>
</organism>
<dbReference type="AlphaFoldDB" id="A0RVQ2"/>
<keyword evidence="3" id="KW-1185">Reference proteome</keyword>
<keyword evidence="1" id="KW-0472">Membrane</keyword>
<dbReference type="HOGENOM" id="CLU_200902_0_0_2"/>
<gene>
    <name evidence="2" type="ordered locus">CENSYa_0786</name>
</gene>
<keyword evidence="1" id="KW-1133">Transmembrane helix</keyword>
<dbReference type="EnsemblBacteria" id="ABK77419">
    <property type="protein sequence ID" value="ABK77419"/>
    <property type="gene ID" value="CENSYa_0786"/>
</dbReference>
<dbReference type="STRING" id="414004.CENSYa_0786"/>
<feature type="transmembrane region" description="Helical" evidence="1">
    <location>
        <begin position="19"/>
        <end position="39"/>
    </location>
</feature>
<name>A0RVQ2_CENSY</name>
<reference evidence="2 3" key="1">
    <citation type="journal article" date="2006" name="Proc. Natl. Acad. Sci. U.S.A.">
        <title>Genomic analysis of the uncultivated marine crenarchaeote Cenarchaeum symbiosum.</title>
        <authorList>
            <person name="Hallam S.J."/>
            <person name="Konstantinidis K.T."/>
            <person name="Putnam N."/>
            <person name="Schleper C."/>
            <person name="Watanabe Y."/>
            <person name="Sugahara J."/>
            <person name="Preston C."/>
            <person name="de la Torre J."/>
            <person name="Richardson P.M."/>
            <person name="DeLong E.F."/>
        </authorList>
    </citation>
    <scope>NUCLEOTIDE SEQUENCE [LARGE SCALE GENOMIC DNA]</scope>
    <source>
        <strain evidence="3">A</strain>
    </source>
</reference>
<dbReference type="EMBL" id="DP000238">
    <property type="protein sequence ID" value="ABK77419.1"/>
    <property type="molecule type" value="Genomic_DNA"/>
</dbReference>
<dbReference type="Proteomes" id="UP000000758">
    <property type="component" value="Chromosome"/>
</dbReference>
<accession>A0RVQ2</accession>
<feature type="transmembrane region" description="Helical" evidence="1">
    <location>
        <begin position="45"/>
        <end position="63"/>
    </location>
</feature>
<sequence length="71" mass="7435">MNGGGPGLSVRDMYIRGTVIAGIVTAPSLAVFGASWIILDDLVQAAIIGGVAHFVSMIFAFKVSRRLFPGK</sequence>
<dbReference type="KEGG" id="csy:CENSYa_0786"/>
<evidence type="ECO:0000313" key="3">
    <source>
        <dbReference type="Proteomes" id="UP000000758"/>
    </source>
</evidence>
<proteinExistence type="predicted"/>
<evidence type="ECO:0000313" key="2">
    <source>
        <dbReference type="EMBL" id="ABK77419.1"/>
    </source>
</evidence>
<protein>
    <submittedName>
        <fullName evidence="2">Uncharacterized protein</fullName>
    </submittedName>
</protein>
<evidence type="ECO:0000256" key="1">
    <source>
        <dbReference type="SAM" id="Phobius"/>
    </source>
</evidence>
<keyword evidence="1" id="KW-0812">Transmembrane</keyword>